<organism evidence="6 7">
    <name type="scientific">Dipteronia sinensis</name>
    <dbReference type="NCBI Taxonomy" id="43782"/>
    <lineage>
        <taxon>Eukaryota</taxon>
        <taxon>Viridiplantae</taxon>
        <taxon>Streptophyta</taxon>
        <taxon>Embryophyta</taxon>
        <taxon>Tracheophyta</taxon>
        <taxon>Spermatophyta</taxon>
        <taxon>Magnoliopsida</taxon>
        <taxon>eudicotyledons</taxon>
        <taxon>Gunneridae</taxon>
        <taxon>Pentapetalae</taxon>
        <taxon>rosids</taxon>
        <taxon>malvids</taxon>
        <taxon>Sapindales</taxon>
        <taxon>Sapindaceae</taxon>
        <taxon>Hippocastanoideae</taxon>
        <taxon>Acereae</taxon>
        <taxon>Dipteronia</taxon>
    </lineage>
</organism>
<gene>
    <name evidence="6" type="ORF">Dsin_019698</name>
</gene>
<comment type="subcellular location">
    <subcellularLocation>
        <location evidence="1">Membrane</location>
        <topology evidence="1">Multi-pass membrane protein</topology>
    </subcellularLocation>
</comment>
<evidence type="ECO:0000313" key="6">
    <source>
        <dbReference type="EMBL" id="KAK3205652.1"/>
    </source>
</evidence>
<proteinExistence type="predicted"/>
<dbReference type="PANTHER" id="PTHR34118:SF1">
    <property type="entry name" value="NF-KAPPA-B INHIBITOR-LIKE PROTEIN"/>
    <property type="match status" value="1"/>
</dbReference>
<evidence type="ECO:0000256" key="1">
    <source>
        <dbReference type="ARBA" id="ARBA00004141"/>
    </source>
</evidence>
<evidence type="ECO:0000256" key="3">
    <source>
        <dbReference type="ARBA" id="ARBA00022989"/>
    </source>
</evidence>
<evidence type="ECO:0000256" key="2">
    <source>
        <dbReference type="ARBA" id="ARBA00022692"/>
    </source>
</evidence>
<reference evidence="6" key="1">
    <citation type="journal article" date="2023" name="Plant J.">
        <title>Genome sequences and population genomics provide insights into the demographic history, inbreeding, and mutation load of two 'living fossil' tree species of Dipteronia.</title>
        <authorList>
            <person name="Feng Y."/>
            <person name="Comes H.P."/>
            <person name="Chen J."/>
            <person name="Zhu S."/>
            <person name="Lu R."/>
            <person name="Zhang X."/>
            <person name="Li P."/>
            <person name="Qiu J."/>
            <person name="Olsen K.M."/>
            <person name="Qiu Y."/>
        </authorList>
    </citation>
    <scope>NUCLEOTIDE SEQUENCE</scope>
    <source>
        <strain evidence="6">NBL</strain>
    </source>
</reference>
<evidence type="ECO:0000313" key="7">
    <source>
        <dbReference type="Proteomes" id="UP001281410"/>
    </source>
</evidence>
<keyword evidence="2" id="KW-0812">Transmembrane</keyword>
<keyword evidence="7" id="KW-1185">Reference proteome</keyword>
<dbReference type="EMBL" id="JANJYJ010000006">
    <property type="protein sequence ID" value="KAK3205652.1"/>
    <property type="molecule type" value="Genomic_DNA"/>
</dbReference>
<dbReference type="Proteomes" id="UP001281410">
    <property type="component" value="Unassembled WGS sequence"/>
</dbReference>
<sequence>METAGVFTNCIHSQFPRFPTIPPSPKSLSKKTLTSFSILRTSTRPVGEVAEDDVLQMFLKDREVNGDFISRASDMFWLREVVKFVDTDSDATRLADTPKQSDQDVGSDNDDGFLKLSRTREWLLGDDSAPINKKPTAKAVQDDRERRKKLNLLEYEALKRELMLLSAGIGTACSGYCLIAFSLQAAVSYAVGVLFSFLYLQLLYKHADSLSKEMVPQIFLQKKSKKIGIRSEDLENFFERTIKGSSIALSSPRLVIPAAVYGFWVVSHQYFANDFFDFQTHVCPFVSLLLVFNRLFQPCLVCSCIKLLVLSKYIETTKTCNLSFQMTRETHM</sequence>
<evidence type="ECO:0000256" key="4">
    <source>
        <dbReference type="ARBA" id="ARBA00023136"/>
    </source>
</evidence>
<dbReference type="GO" id="GO:0016020">
    <property type="term" value="C:membrane"/>
    <property type="evidence" value="ECO:0007669"/>
    <property type="project" value="UniProtKB-SubCell"/>
</dbReference>
<dbReference type="Pfam" id="PF24763">
    <property type="entry name" value="CGL160_C"/>
    <property type="match status" value="1"/>
</dbReference>
<protein>
    <recommendedName>
        <fullName evidence="5">CGL160/ATPI domain-containing protein</fullName>
    </recommendedName>
</protein>
<name>A0AAE0A7R8_9ROSI</name>
<evidence type="ECO:0000259" key="5">
    <source>
        <dbReference type="Pfam" id="PF24763"/>
    </source>
</evidence>
<dbReference type="AlphaFoldDB" id="A0AAE0A7R8"/>
<accession>A0AAE0A7R8</accession>
<dbReference type="InterPro" id="IPR056309">
    <property type="entry name" value="CGL160/ATPI_dom"/>
</dbReference>
<feature type="domain" description="CGL160/ATPI" evidence="5">
    <location>
        <begin position="154"/>
        <end position="213"/>
    </location>
</feature>
<comment type="caution">
    <text evidence="6">The sequence shown here is derived from an EMBL/GenBank/DDBJ whole genome shotgun (WGS) entry which is preliminary data.</text>
</comment>
<keyword evidence="4" id="KW-0472">Membrane</keyword>
<keyword evidence="3" id="KW-1133">Transmembrane helix</keyword>
<dbReference type="PANTHER" id="PTHR34118">
    <property type="entry name" value="NF-KAPPA-B INHIBITOR-LIKE PROTEIN-RELATED"/>
    <property type="match status" value="1"/>
</dbReference>